<organism evidence="1">
    <name type="scientific">Deinococcus sonorensis KR-87</name>
    <dbReference type="NCBI Taxonomy" id="694439"/>
    <lineage>
        <taxon>Bacteria</taxon>
        <taxon>Thermotogati</taxon>
        <taxon>Deinococcota</taxon>
        <taxon>Deinococci</taxon>
        <taxon>Deinococcales</taxon>
        <taxon>Deinococcaceae</taxon>
        <taxon>Deinococcus</taxon>
    </lineage>
</organism>
<keyword evidence="1" id="KW-0614">Plasmid</keyword>
<sequence length="106" mass="11717">MLSTTGVRLLRSAAASVLLNGMVIEAVAIKLERRVWEHTGELEARNRNLEGVVSAVLDLRDDPATLIRQTQELVLDLPPPGYTTYFEPVEGRYRGRVQTGDAGPRC</sequence>
<evidence type="ECO:0000313" key="1">
    <source>
        <dbReference type="EMBL" id="XBV83993.1"/>
    </source>
</evidence>
<geneLocation type="plasmid" evidence="1">
    <name>pDson03</name>
</geneLocation>
<gene>
    <name evidence="1" type="ORF">ABOD76_04690</name>
</gene>
<dbReference type="AlphaFoldDB" id="A0AAU7U7E1"/>
<accession>A0AAU7U7E1</accession>
<name>A0AAU7U7E1_9DEIO</name>
<reference evidence="1" key="1">
    <citation type="submission" date="2024-06" db="EMBL/GenBank/DDBJ databases">
        <title>Draft Genome Sequence of Deinococcus sonorensis Type Strain KR-87, a Biofilm Producing Representative of the Genus Deinococcus.</title>
        <authorList>
            <person name="Boren L.S."/>
            <person name="Grosso R.A."/>
            <person name="Hugenberg-Cox A.N."/>
            <person name="Hill J.T.E."/>
            <person name="Albert C.M."/>
            <person name="Tuohy J.M."/>
        </authorList>
    </citation>
    <scope>NUCLEOTIDE SEQUENCE</scope>
    <source>
        <strain evidence="1">KR-87</strain>
        <plasmid evidence="1">pDson03</plasmid>
    </source>
</reference>
<dbReference type="KEGG" id="dsc:ABOD76_04690"/>
<dbReference type="EMBL" id="CP158298">
    <property type="protein sequence ID" value="XBV83993.1"/>
    <property type="molecule type" value="Genomic_DNA"/>
</dbReference>
<proteinExistence type="predicted"/>
<protein>
    <submittedName>
        <fullName evidence="1">Uncharacterized protein</fullName>
    </submittedName>
</protein>
<dbReference type="RefSeq" id="WP_350241922.1">
    <property type="nucleotide sequence ID" value="NZ_CP158298.1"/>
</dbReference>